<sequence>MSITIVLSLEIEARLRERARQQGQDIGEVVSELLTRQLEWESQDSEEAIAGIQKGLDDFESGNSRSFAEFAEESRTLHETG</sequence>
<keyword evidence="2" id="KW-1185">Reference proteome</keyword>
<dbReference type="RefSeq" id="WP_332863484.1">
    <property type="nucleotide sequence ID" value="NZ_JBAFSM010000003.1"/>
</dbReference>
<gene>
    <name evidence="1" type="ORF">V0288_02790</name>
</gene>
<evidence type="ECO:0000313" key="2">
    <source>
        <dbReference type="Proteomes" id="UP001328733"/>
    </source>
</evidence>
<evidence type="ECO:0008006" key="3">
    <source>
        <dbReference type="Google" id="ProtNLM"/>
    </source>
</evidence>
<dbReference type="Proteomes" id="UP001328733">
    <property type="component" value="Unassembled WGS sequence"/>
</dbReference>
<dbReference type="EMBL" id="JBAFSM010000003">
    <property type="protein sequence ID" value="MEG3436035.1"/>
    <property type="molecule type" value="Genomic_DNA"/>
</dbReference>
<organism evidence="1 2">
    <name type="scientific">Pannus brasiliensis CCIBt3594</name>
    <dbReference type="NCBI Taxonomy" id="1427578"/>
    <lineage>
        <taxon>Bacteria</taxon>
        <taxon>Bacillati</taxon>
        <taxon>Cyanobacteriota</taxon>
        <taxon>Cyanophyceae</taxon>
        <taxon>Oscillatoriophycideae</taxon>
        <taxon>Chroococcales</taxon>
        <taxon>Microcystaceae</taxon>
        <taxon>Pannus</taxon>
    </lineage>
</organism>
<accession>A0AAW9QE53</accession>
<proteinExistence type="predicted"/>
<name>A0AAW9QE53_9CHRO</name>
<evidence type="ECO:0000313" key="1">
    <source>
        <dbReference type="EMBL" id="MEG3436035.1"/>
    </source>
</evidence>
<comment type="caution">
    <text evidence="1">The sequence shown here is derived from an EMBL/GenBank/DDBJ whole genome shotgun (WGS) entry which is preliminary data.</text>
</comment>
<dbReference type="AlphaFoldDB" id="A0AAW9QE53"/>
<protein>
    <recommendedName>
        <fullName evidence="3">Ribbon-helix-helix protein CopG domain-containing protein</fullName>
    </recommendedName>
</protein>
<reference evidence="1 2" key="1">
    <citation type="submission" date="2024-01" db="EMBL/GenBank/DDBJ databases">
        <title>Genomic insights into the taxonomy and metabolism of the cyanobacterium Pannus brasiliensis CCIBt3594.</title>
        <authorList>
            <person name="Machado M."/>
            <person name="Botero N.B."/>
            <person name="Andreote A.P.D."/>
            <person name="Feitosa A.M.T."/>
            <person name="Popin R."/>
            <person name="Sivonen K."/>
            <person name="Fiore M.F."/>
        </authorList>
    </citation>
    <scope>NUCLEOTIDE SEQUENCE [LARGE SCALE GENOMIC DNA]</scope>
    <source>
        <strain evidence="1 2">CCIBt3594</strain>
    </source>
</reference>